<feature type="compositionally biased region" description="Basic and acidic residues" evidence="1">
    <location>
        <begin position="83"/>
        <end position="114"/>
    </location>
</feature>
<reference evidence="3 4" key="1">
    <citation type="submission" date="2017-12" db="EMBL/GenBank/DDBJ databases">
        <title>Comparative genomics of Botrytis spp.</title>
        <authorList>
            <person name="Valero-Jimenez C.A."/>
            <person name="Tapia P."/>
            <person name="Veloso J."/>
            <person name="Silva-Moreno E."/>
            <person name="Staats M."/>
            <person name="Valdes J.H."/>
            <person name="Van Kan J.A.L."/>
        </authorList>
    </citation>
    <scope>NUCLEOTIDE SEQUENCE [LARGE SCALE GENOMIC DNA]</scope>
    <source>
        <strain evidence="3 4">Be9601</strain>
    </source>
</reference>
<dbReference type="EMBL" id="PQXM01000797">
    <property type="protein sequence ID" value="TGO68936.1"/>
    <property type="molecule type" value="Genomic_DNA"/>
</dbReference>
<organism evidence="3 4">
    <name type="scientific">Botrytis elliptica</name>
    <dbReference type="NCBI Taxonomy" id="278938"/>
    <lineage>
        <taxon>Eukaryota</taxon>
        <taxon>Fungi</taxon>
        <taxon>Dikarya</taxon>
        <taxon>Ascomycota</taxon>
        <taxon>Pezizomycotina</taxon>
        <taxon>Leotiomycetes</taxon>
        <taxon>Helotiales</taxon>
        <taxon>Sclerotiniaceae</taxon>
        <taxon>Botrytis</taxon>
    </lineage>
</organism>
<protein>
    <submittedName>
        <fullName evidence="3">Uncharacterized protein</fullName>
    </submittedName>
</protein>
<evidence type="ECO:0000313" key="3">
    <source>
        <dbReference type="EMBL" id="TGO68936.1"/>
    </source>
</evidence>
<name>A0A4Z1J5T1_9HELO</name>
<feature type="compositionally biased region" description="Low complexity" evidence="1">
    <location>
        <begin position="58"/>
        <end position="72"/>
    </location>
</feature>
<keyword evidence="4" id="KW-1185">Reference proteome</keyword>
<comment type="caution">
    <text evidence="3">The sequence shown here is derived from an EMBL/GenBank/DDBJ whole genome shotgun (WGS) entry which is preliminary data.</text>
</comment>
<feature type="compositionally biased region" description="Polar residues" evidence="1">
    <location>
        <begin position="225"/>
        <end position="239"/>
    </location>
</feature>
<evidence type="ECO:0000313" key="4">
    <source>
        <dbReference type="Proteomes" id="UP000297229"/>
    </source>
</evidence>
<feature type="region of interest" description="Disordered" evidence="1">
    <location>
        <begin position="1"/>
        <end position="247"/>
    </location>
</feature>
<gene>
    <name evidence="3" type="ORF">BELL_0799g00040</name>
</gene>
<keyword evidence="2" id="KW-0812">Transmembrane</keyword>
<proteinExistence type="predicted"/>
<keyword evidence="2" id="KW-1133">Transmembrane helix</keyword>
<feature type="compositionally biased region" description="Polar residues" evidence="1">
    <location>
        <begin position="167"/>
        <end position="177"/>
    </location>
</feature>
<feature type="transmembrane region" description="Helical" evidence="2">
    <location>
        <begin position="289"/>
        <end position="307"/>
    </location>
</feature>
<dbReference type="AlphaFoldDB" id="A0A4Z1J5T1"/>
<evidence type="ECO:0000256" key="1">
    <source>
        <dbReference type="SAM" id="MobiDB-lite"/>
    </source>
</evidence>
<dbReference type="Proteomes" id="UP000297229">
    <property type="component" value="Unassembled WGS sequence"/>
</dbReference>
<evidence type="ECO:0000256" key="2">
    <source>
        <dbReference type="SAM" id="Phobius"/>
    </source>
</evidence>
<accession>A0A4Z1J5T1</accession>
<sequence length="612" mass="67746">MRPGSILHNYRGPTPDTGGTPNPPPNPRVPIRHRSSSSTIKAMPRRGQTLADELRDFSSYGNSPTSTPSPSASEDEANVPRKILPETPREREARLQTERALEKHNQYIKEHNVRTDVAFQTPTPAPAPASEKTPAPAPPPLSKAQKRFSQPDKPKVAQPSPAAPLSKAQNRASQPEDTGSKAKISVEEFIANAKKRVSQTENTGSKTKAPPAVPLSKAQKRASKPENTGSKAKSYQQPPRSAAAGGRNMPVAEAEMAPRRVPAPVQTVKPPPLSDGFFATVSREYGWNWLWWVIVPLVLLVVAFYASRWAQENELVMETMKMNAEESLKSKFKVKAERANGDAVVEIASAINDIAKISLDENGILEKLTDSPFNQAVLPIEALRKEVVEGEGKKAQPLLRSIDKFVEKNREVDHAWRSFLAQQVEATAELTGIFDGYAMNAGFEGDHPNWIRAAHNITHHDFTDIPQKTYREGEQILCHILGRKDGPNCPSIGKMLIDVYNDLKRGLDKPAIKIPPNTFETYSAATADIAKAIKSVLKRWETAADRIEAARGLYKDEHAIGNVERVDESLEKTSRALTDTMWSPVVERMRTPEFPTAIRRLAEAKVWIKKLQ</sequence>
<dbReference type="STRING" id="278938.A0A4Z1J5T1"/>
<keyword evidence="2" id="KW-0472">Membrane</keyword>